<dbReference type="PANTHER" id="PTHR10491">
    <property type="entry name" value="DTDP-4-DEHYDRORHAMNOSE REDUCTASE"/>
    <property type="match status" value="1"/>
</dbReference>
<keyword evidence="6 8" id="KW-0560">Oxidoreductase</keyword>
<dbReference type="Gene3D" id="3.90.25.10">
    <property type="entry name" value="UDP-galactose 4-epimerase, domain 1"/>
    <property type="match status" value="1"/>
</dbReference>
<evidence type="ECO:0000256" key="4">
    <source>
        <dbReference type="ARBA" id="ARBA00017099"/>
    </source>
</evidence>
<dbReference type="InterPro" id="IPR036291">
    <property type="entry name" value="NAD(P)-bd_dom_sf"/>
</dbReference>
<comment type="similarity">
    <text evidence="2 6">Belongs to the dTDP-4-dehydrorhamnose reductase family.</text>
</comment>
<dbReference type="RefSeq" id="WP_190477459.1">
    <property type="nucleotide sequence ID" value="NZ_JACOFT010000001.1"/>
</dbReference>
<evidence type="ECO:0000256" key="6">
    <source>
        <dbReference type="RuleBase" id="RU364082"/>
    </source>
</evidence>
<keyword evidence="6" id="KW-0521">NADP</keyword>
<comment type="catalytic activity">
    <reaction evidence="5 6">
        <text>dTDP-beta-L-rhamnose + NADP(+) = dTDP-4-dehydro-beta-L-rhamnose + NADPH + H(+)</text>
        <dbReference type="Rhea" id="RHEA:21796"/>
        <dbReference type="ChEBI" id="CHEBI:15378"/>
        <dbReference type="ChEBI" id="CHEBI:57510"/>
        <dbReference type="ChEBI" id="CHEBI:57783"/>
        <dbReference type="ChEBI" id="CHEBI:58349"/>
        <dbReference type="ChEBI" id="CHEBI:62830"/>
        <dbReference type="EC" id="1.1.1.133"/>
    </reaction>
</comment>
<dbReference type="InterPro" id="IPR005913">
    <property type="entry name" value="dTDP_dehydrorham_reduct"/>
</dbReference>
<dbReference type="SUPFAM" id="SSF51735">
    <property type="entry name" value="NAD(P)-binding Rossmann-fold domains"/>
    <property type="match status" value="1"/>
</dbReference>
<accession>A0ABR6XCE3</accession>
<dbReference type="PANTHER" id="PTHR10491:SF4">
    <property type="entry name" value="METHIONINE ADENOSYLTRANSFERASE 2 SUBUNIT BETA"/>
    <property type="match status" value="1"/>
</dbReference>
<protein>
    <recommendedName>
        <fullName evidence="4 6">dTDP-4-dehydrorhamnose reductase</fullName>
        <ecNumber evidence="3 6">1.1.1.133</ecNumber>
    </recommendedName>
</protein>
<gene>
    <name evidence="8" type="primary">rfbD</name>
    <name evidence="8" type="ORF">H8K26_03980</name>
</gene>
<comment type="cofactor">
    <cofactor evidence="6">
        <name>Mg(2+)</name>
        <dbReference type="ChEBI" id="CHEBI:18420"/>
    </cofactor>
    <text evidence="6">Binds 1 Mg(2+) ion per monomer.</text>
</comment>
<proteinExistence type="inferred from homology"/>
<evidence type="ECO:0000313" key="8">
    <source>
        <dbReference type="EMBL" id="MBC3810590.1"/>
    </source>
</evidence>
<evidence type="ECO:0000256" key="1">
    <source>
        <dbReference type="ARBA" id="ARBA00004781"/>
    </source>
</evidence>
<dbReference type="EMBL" id="JACOFT010000001">
    <property type="protein sequence ID" value="MBC3810590.1"/>
    <property type="molecule type" value="Genomic_DNA"/>
</dbReference>
<dbReference type="InterPro" id="IPR029903">
    <property type="entry name" value="RmlD-like-bd"/>
</dbReference>
<comment type="pathway">
    <text evidence="1 6">Carbohydrate biosynthesis; dTDP-L-rhamnose biosynthesis.</text>
</comment>
<comment type="function">
    <text evidence="6">Catalyzes the reduction of dTDP-6-deoxy-L-lyxo-4-hexulose to yield dTDP-L-rhamnose.</text>
</comment>
<evidence type="ECO:0000256" key="2">
    <source>
        <dbReference type="ARBA" id="ARBA00010944"/>
    </source>
</evidence>
<sequence length="301" mass="32654">MKILLTGVTGQLGHTLQQQLSAQHEVIAPDRSQLDLSDAAAITAYVDAIQPDLIINPAAYTAVDKAESETELAEAINVTAPATFAAAAKKHNIGLIHYSTDYVFDGSLRDAHAGLKSYTETETTHPLNVYGTTKLAGEQAIIASGCRHLIFRTSWVYSRFGKNFLLTMLRLANERDELRIVNDQWGAPTSAKAISNATCQILAQLLAAPDSGQWWSQYQGLYNLTTTGHTSWCGFTEEILRQAASRGLLNKPAPVVHGIPASEYPTPATRPVNSCLNTDKISRTFGLTLPSWQTALTDSLA</sequence>
<dbReference type="Pfam" id="PF04321">
    <property type="entry name" value="RmlD_sub_bind"/>
    <property type="match status" value="1"/>
</dbReference>
<name>A0ABR6XCE3_9BURK</name>
<evidence type="ECO:0000313" key="9">
    <source>
        <dbReference type="Proteomes" id="UP000637632"/>
    </source>
</evidence>
<keyword evidence="9" id="KW-1185">Reference proteome</keyword>
<feature type="domain" description="RmlD-like substrate binding" evidence="7">
    <location>
        <begin position="1"/>
        <end position="300"/>
    </location>
</feature>
<dbReference type="EC" id="1.1.1.133" evidence="3 6"/>
<evidence type="ECO:0000259" key="7">
    <source>
        <dbReference type="Pfam" id="PF04321"/>
    </source>
</evidence>
<evidence type="ECO:0000256" key="5">
    <source>
        <dbReference type="ARBA" id="ARBA00048200"/>
    </source>
</evidence>
<dbReference type="Gene3D" id="3.40.50.720">
    <property type="entry name" value="NAD(P)-binding Rossmann-like Domain"/>
    <property type="match status" value="1"/>
</dbReference>
<organism evidence="8 9">
    <name type="scientific">Undibacterium aquatile</name>
    <dbReference type="NCBI Taxonomy" id="1537398"/>
    <lineage>
        <taxon>Bacteria</taxon>
        <taxon>Pseudomonadati</taxon>
        <taxon>Pseudomonadota</taxon>
        <taxon>Betaproteobacteria</taxon>
        <taxon>Burkholderiales</taxon>
        <taxon>Oxalobacteraceae</taxon>
        <taxon>Undibacterium</taxon>
    </lineage>
</organism>
<dbReference type="CDD" id="cd05254">
    <property type="entry name" value="dTDP_HR_like_SDR_e"/>
    <property type="match status" value="1"/>
</dbReference>
<comment type="caution">
    <text evidence="8">The sequence shown here is derived from an EMBL/GenBank/DDBJ whole genome shotgun (WGS) entry which is preliminary data.</text>
</comment>
<reference evidence="8 9" key="1">
    <citation type="submission" date="2020-08" db="EMBL/GenBank/DDBJ databases">
        <title>Novel species isolated from subtropical streams in China.</title>
        <authorList>
            <person name="Lu H."/>
        </authorList>
    </citation>
    <scope>NUCLEOTIDE SEQUENCE [LARGE SCALE GENOMIC DNA]</scope>
    <source>
        <strain evidence="8 9">CCTCC AB 2015119</strain>
    </source>
</reference>
<dbReference type="GO" id="GO:0008831">
    <property type="term" value="F:dTDP-4-dehydrorhamnose reductase activity"/>
    <property type="evidence" value="ECO:0007669"/>
    <property type="project" value="UniProtKB-EC"/>
</dbReference>
<dbReference type="NCBIfam" id="TIGR01214">
    <property type="entry name" value="rmlD"/>
    <property type="match status" value="1"/>
</dbReference>
<dbReference type="Proteomes" id="UP000637632">
    <property type="component" value="Unassembled WGS sequence"/>
</dbReference>
<evidence type="ECO:0000256" key="3">
    <source>
        <dbReference type="ARBA" id="ARBA00012929"/>
    </source>
</evidence>